<dbReference type="InterPro" id="IPR022026">
    <property type="entry name" value="DUF5981"/>
</dbReference>
<accession>A0AA91BZK9</accession>
<reference evidence="3" key="1">
    <citation type="submission" date="2019-12" db="EMBL/GenBank/DDBJ databases">
        <title>Ruegeria JWLKs population differentiation of coral mucus and skeleton niches.</title>
        <authorList>
            <person name="Luo D."/>
        </authorList>
    </citation>
    <scope>NUCLEOTIDE SEQUENCE</scope>
    <source>
        <strain evidence="3">HKCCD6181</strain>
    </source>
</reference>
<dbReference type="Pfam" id="PF12225">
    <property type="entry name" value="DUF5981"/>
    <property type="match status" value="1"/>
</dbReference>
<evidence type="ECO:0000256" key="1">
    <source>
        <dbReference type="SAM" id="MobiDB-lite"/>
    </source>
</evidence>
<gene>
    <name evidence="3" type="ORF">GS634_07190</name>
</gene>
<comment type="caution">
    <text evidence="3">The sequence shown here is derived from an EMBL/GenBank/DDBJ whole genome shotgun (WGS) entry which is preliminary data.</text>
</comment>
<protein>
    <recommendedName>
        <fullName evidence="2">Methylene-tetrahydrofolate reductase C-terminal-like domain-containing protein</fullName>
    </recommendedName>
</protein>
<dbReference type="AlphaFoldDB" id="A0AA91BZK9"/>
<feature type="compositionally biased region" description="Low complexity" evidence="1">
    <location>
        <begin position="174"/>
        <end position="193"/>
    </location>
</feature>
<sequence length="193" mass="21582">MYRLRLFAIRNARAFEWIYKCVERGMVAMDPVFARIGYNRVERPIALVEKGVKSLLFDCKMCGQCVLSSTGMSCPMNCPKQLRNGPCGGVRPGEFCEVKPDMKCVWALAWDGASRMQHGGDKIKEVLPPVEHMLKGSSSWLRVSREIAAQEREARDAARETLAQAFPEARENEPSAAPLAAEPPNAVNRELKK</sequence>
<evidence type="ECO:0000313" key="4">
    <source>
        <dbReference type="Proteomes" id="UP000597886"/>
    </source>
</evidence>
<feature type="domain" description="Methylene-tetrahydrofolate reductase C-terminal-like" evidence="2">
    <location>
        <begin position="39"/>
        <end position="131"/>
    </location>
</feature>
<name>A0AA91BZK9_9RHOB</name>
<dbReference type="RefSeq" id="WP_171329255.1">
    <property type="nucleotide sequence ID" value="NZ_WVRA01000002.1"/>
</dbReference>
<organism evidence="3 4">
    <name type="scientific">Ruegeria atlantica</name>
    <dbReference type="NCBI Taxonomy" id="81569"/>
    <lineage>
        <taxon>Bacteria</taxon>
        <taxon>Pseudomonadati</taxon>
        <taxon>Pseudomonadota</taxon>
        <taxon>Alphaproteobacteria</taxon>
        <taxon>Rhodobacterales</taxon>
        <taxon>Roseobacteraceae</taxon>
        <taxon>Ruegeria</taxon>
    </lineage>
</organism>
<dbReference type="Proteomes" id="UP000597886">
    <property type="component" value="Unassembled WGS sequence"/>
</dbReference>
<dbReference type="EMBL" id="WVRA01000002">
    <property type="protein sequence ID" value="NOE17906.1"/>
    <property type="molecule type" value="Genomic_DNA"/>
</dbReference>
<proteinExistence type="predicted"/>
<feature type="region of interest" description="Disordered" evidence="1">
    <location>
        <begin position="167"/>
        <end position="193"/>
    </location>
</feature>
<evidence type="ECO:0000313" key="3">
    <source>
        <dbReference type="EMBL" id="NOE17906.1"/>
    </source>
</evidence>
<evidence type="ECO:0000259" key="2">
    <source>
        <dbReference type="Pfam" id="PF12225"/>
    </source>
</evidence>